<sequence>MRVGKFGLVNNFLPYYHLEKEQKYEFVEEHPKKLAEMLLEGKIDYAPVPSFFYLKNRERLRKYSFCVGSDGEVYSVVVVSRKKRLDDSPIAVTSKSLTSVSMLEIIRRQNGLINRLVPHGGNFFEMLKDFDHALVIGDEAITARMVFRIVMDVGEEWKDLTGLPAVFGISASLMSADAAHVDSDILRSYQRGLKNIDEIAEIASLKYRMPVEFLRTYFKALVHKMSRKEEKSLRVFGELGHECGLL</sequence>
<dbReference type="HOGENOM" id="CLU_1122679_0_0_2"/>
<accession>A0A0A7GIS9</accession>
<dbReference type="AlphaFoldDB" id="A0A0A7GIS9"/>
<dbReference type="PANTHER" id="PTHR37690:SF1">
    <property type="entry name" value="CHORISMATE DEHYDRATASE"/>
    <property type="match status" value="1"/>
</dbReference>
<dbReference type="Gene3D" id="3.40.190.10">
    <property type="entry name" value="Periplasmic binding protein-like II"/>
    <property type="match status" value="2"/>
</dbReference>
<dbReference type="CDD" id="cd13634">
    <property type="entry name" value="PBP2_Sco4506"/>
    <property type="match status" value="1"/>
</dbReference>
<reference evidence="4 5" key="1">
    <citation type="journal article" date="2015" name="Appl. Environ. Microbiol.">
        <title>The Geoglobus acetivorans genome: Fe(III) reduction, acetate utilization, autotrophic growth, and degradation of aromatic compounds in a hyperthermophilic archaeon.</title>
        <authorList>
            <person name="Mardanov A.V."/>
            <person name="Slododkina G.B."/>
            <person name="Slobodkin A.I."/>
            <person name="Beletsky A.V."/>
            <person name="Gavrilov S.N."/>
            <person name="Kublanov I.V."/>
            <person name="Bonch-Osmolovskaya E.A."/>
            <person name="Skryabin K.G."/>
            <person name="Ravin N.V."/>
        </authorList>
    </citation>
    <scope>NUCLEOTIDE SEQUENCE [LARGE SCALE GENOMIC DNA]</scope>
    <source>
        <strain evidence="4 5">SBH6</strain>
    </source>
</reference>
<dbReference type="UniPathway" id="UPA00079"/>
<dbReference type="GO" id="GO:0009234">
    <property type="term" value="P:menaquinone biosynthetic process"/>
    <property type="evidence" value="ECO:0007669"/>
    <property type="project" value="UniProtKB-UniRule"/>
</dbReference>
<dbReference type="EMBL" id="CP009552">
    <property type="protein sequence ID" value="AIY90791.1"/>
    <property type="molecule type" value="Genomic_DNA"/>
</dbReference>
<keyword evidence="1 3" id="KW-0474">Menaquinone biosynthesis</keyword>
<dbReference type="InterPro" id="IPR030868">
    <property type="entry name" value="MqnA"/>
</dbReference>
<dbReference type="KEGG" id="gac:GACE_1762"/>
<evidence type="ECO:0000256" key="3">
    <source>
        <dbReference type="HAMAP-Rule" id="MF_00995"/>
    </source>
</evidence>
<keyword evidence="2 3" id="KW-0456">Lyase</keyword>
<dbReference type="EC" id="4.2.1.151" evidence="3"/>
<dbReference type="InterPro" id="IPR003773">
    <property type="entry name" value="Menaquinone_biosynth"/>
</dbReference>
<dbReference type="eggNOG" id="arCOG00655">
    <property type="taxonomic scope" value="Archaea"/>
</dbReference>
<dbReference type="HAMAP" id="MF_00995">
    <property type="entry name" value="MqnA"/>
    <property type="match status" value="1"/>
</dbReference>
<dbReference type="RefSeq" id="WP_048092751.1">
    <property type="nucleotide sequence ID" value="NZ_CP009552.1"/>
</dbReference>
<evidence type="ECO:0000313" key="4">
    <source>
        <dbReference type="EMBL" id="AIY90791.1"/>
    </source>
</evidence>
<name>A0A0A7GIS9_GEOAI</name>
<proteinExistence type="inferred from homology"/>
<dbReference type="PANTHER" id="PTHR37690">
    <property type="entry name" value="CHORISMATE DEHYDRATASE"/>
    <property type="match status" value="1"/>
</dbReference>
<comment type="catalytic activity">
    <reaction evidence="3">
        <text>chorismate = 3-[(1-carboxyvinyl)-oxy]benzoate + H2O</text>
        <dbReference type="Rhea" id="RHEA:40051"/>
        <dbReference type="ChEBI" id="CHEBI:15377"/>
        <dbReference type="ChEBI" id="CHEBI:29748"/>
        <dbReference type="ChEBI" id="CHEBI:76981"/>
        <dbReference type="EC" id="4.2.1.151"/>
    </reaction>
</comment>
<dbReference type="STRING" id="565033.GACE_1762"/>
<dbReference type="GeneID" id="24798338"/>
<comment type="pathway">
    <text evidence="3">Quinol/quinone metabolism; menaquinone biosynthesis.</text>
</comment>
<evidence type="ECO:0000256" key="1">
    <source>
        <dbReference type="ARBA" id="ARBA00022428"/>
    </source>
</evidence>
<evidence type="ECO:0000256" key="2">
    <source>
        <dbReference type="ARBA" id="ARBA00023239"/>
    </source>
</evidence>
<dbReference type="GO" id="GO:0016836">
    <property type="term" value="F:hydro-lyase activity"/>
    <property type="evidence" value="ECO:0007669"/>
    <property type="project" value="UniProtKB-UniRule"/>
</dbReference>
<protein>
    <recommendedName>
        <fullName evidence="3">Chorismate dehydratase</fullName>
        <ecNumber evidence="3">4.2.1.151</ecNumber>
    </recommendedName>
    <alternativeName>
        <fullName evidence="3">Menaquinone biosynthetic enzyme MqnA</fullName>
    </alternativeName>
</protein>
<dbReference type="Proteomes" id="UP000030624">
    <property type="component" value="Chromosome"/>
</dbReference>
<dbReference type="SUPFAM" id="SSF53850">
    <property type="entry name" value="Periplasmic binding protein-like II"/>
    <property type="match status" value="1"/>
</dbReference>
<comment type="similarity">
    <text evidence="3">Belongs to the MqnA/MqnD family. MqnA subfamily.</text>
</comment>
<organism evidence="4 5">
    <name type="scientific">Geoglobus acetivorans</name>
    <dbReference type="NCBI Taxonomy" id="565033"/>
    <lineage>
        <taxon>Archaea</taxon>
        <taxon>Methanobacteriati</taxon>
        <taxon>Methanobacteriota</taxon>
        <taxon>Archaeoglobi</taxon>
        <taxon>Archaeoglobales</taxon>
        <taxon>Archaeoglobaceae</taxon>
        <taxon>Geoglobus</taxon>
    </lineage>
</organism>
<dbReference type="Pfam" id="PF02621">
    <property type="entry name" value="VitK2_biosynth"/>
    <property type="match status" value="1"/>
</dbReference>
<gene>
    <name evidence="3" type="primary">mqnA</name>
    <name evidence="4" type="ORF">GACE_1762</name>
</gene>
<evidence type="ECO:0000313" key="5">
    <source>
        <dbReference type="Proteomes" id="UP000030624"/>
    </source>
</evidence>
<comment type="function">
    <text evidence="3">Catalyzes the dehydration of chorismate into 3-[(1-carboxyvinyl)oxy]benzoate, a step in the biosynthesis of menaquinone (MK, vitamin K2).</text>
</comment>